<dbReference type="VEuPathDB" id="VectorBase:HLOH_062893"/>
<sequence length="424" mass="46758">MLLRTPDPPGQVSTSGEPPFSMNLTSKHRPRRHGQLGLTGASANPSAVATPSPNNTPCPPRPIPTGKPYHSRRRSQDLATIVIRPSGIPLAKIKPTELLQALTAAAHLTPSEITDSILQPRPQQNLIAVKTFHPSAQQKLLAIRSFLLASTEVPVTTYEAAPTDSCRGVIHGDPAGTSPQELLSHLISTGAPIIKARMMGSTETALITFEGSFVPRYVLYYQAEYRCHPERPKAQFCQRCHKIGHRKDVCTLPFSTELCQTCSEDLTKLPPGQEHDCYTTCRNCKGSHSSTWAECPEKLKADAKGHPTSLPPPTRYPQKQITNHLLLRKPPDKHRSRSQSRHRHPNTTVRIHHQRQNSKHNETRPTERQDVSHSPAAQAPRHQTMSQPLSPSPPPRGLKPASTPITASASYRDALAQKCSYKCN</sequence>
<comment type="caution">
    <text evidence="2">The sequence shown here is derived from an EMBL/GenBank/DDBJ whole genome shotgun (WGS) entry which is preliminary data.</text>
</comment>
<gene>
    <name evidence="2" type="ORF">HPB48_006496</name>
</gene>
<feature type="region of interest" description="Disordered" evidence="1">
    <location>
        <begin position="302"/>
        <end position="409"/>
    </location>
</feature>
<dbReference type="EMBL" id="JABSTR010000005">
    <property type="protein sequence ID" value="KAH9371720.1"/>
    <property type="molecule type" value="Genomic_DNA"/>
</dbReference>
<dbReference type="OrthoDB" id="6776451at2759"/>
<dbReference type="OMA" id="MRQRHEP"/>
<evidence type="ECO:0000256" key="1">
    <source>
        <dbReference type="SAM" id="MobiDB-lite"/>
    </source>
</evidence>
<feature type="compositionally biased region" description="Basic and acidic residues" evidence="1">
    <location>
        <begin position="359"/>
        <end position="371"/>
    </location>
</feature>
<dbReference type="AlphaFoldDB" id="A0A9J6GBE6"/>
<evidence type="ECO:0000313" key="2">
    <source>
        <dbReference type="EMBL" id="KAH9371720.1"/>
    </source>
</evidence>
<reference evidence="2 3" key="1">
    <citation type="journal article" date="2020" name="Cell">
        <title>Large-Scale Comparative Analyses of Tick Genomes Elucidate Their Genetic Diversity and Vector Capacities.</title>
        <authorList>
            <consortium name="Tick Genome and Microbiome Consortium (TIGMIC)"/>
            <person name="Jia N."/>
            <person name="Wang J."/>
            <person name="Shi W."/>
            <person name="Du L."/>
            <person name="Sun Y."/>
            <person name="Zhan W."/>
            <person name="Jiang J.F."/>
            <person name="Wang Q."/>
            <person name="Zhang B."/>
            <person name="Ji P."/>
            <person name="Bell-Sakyi L."/>
            <person name="Cui X.M."/>
            <person name="Yuan T.T."/>
            <person name="Jiang B.G."/>
            <person name="Yang W.F."/>
            <person name="Lam T.T."/>
            <person name="Chang Q.C."/>
            <person name="Ding S.J."/>
            <person name="Wang X.J."/>
            <person name="Zhu J.G."/>
            <person name="Ruan X.D."/>
            <person name="Zhao L."/>
            <person name="Wei J.T."/>
            <person name="Ye R.Z."/>
            <person name="Que T.C."/>
            <person name="Du C.H."/>
            <person name="Zhou Y.H."/>
            <person name="Cheng J.X."/>
            <person name="Dai P.F."/>
            <person name="Guo W.B."/>
            <person name="Han X.H."/>
            <person name="Huang E.J."/>
            <person name="Li L.F."/>
            <person name="Wei W."/>
            <person name="Gao Y.C."/>
            <person name="Liu J.Z."/>
            <person name="Shao H.Z."/>
            <person name="Wang X."/>
            <person name="Wang C.C."/>
            <person name="Yang T.C."/>
            <person name="Huo Q.B."/>
            <person name="Li W."/>
            <person name="Chen H.Y."/>
            <person name="Chen S.E."/>
            <person name="Zhou L.G."/>
            <person name="Ni X.B."/>
            <person name="Tian J.H."/>
            <person name="Sheng Y."/>
            <person name="Liu T."/>
            <person name="Pan Y.S."/>
            <person name="Xia L.Y."/>
            <person name="Li J."/>
            <person name="Zhao F."/>
            <person name="Cao W.C."/>
        </authorList>
    </citation>
    <scope>NUCLEOTIDE SEQUENCE [LARGE SCALE GENOMIC DNA]</scope>
    <source>
        <strain evidence="2">HaeL-2018</strain>
    </source>
</reference>
<keyword evidence="3" id="KW-1185">Reference proteome</keyword>
<feature type="compositionally biased region" description="Pro residues" evidence="1">
    <location>
        <begin position="54"/>
        <end position="65"/>
    </location>
</feature>
<feature type="region of interest" description="Disordered" evidence="1">
    <location>
        <begin position="1"/>
        <end position="74"/>
    </location>
</feature>
<accession>A0A9J6GBE6</accession>
<organism evidence="2 3">
    <name type="scientific">Haemaphysalis longicornis</name>
    <name type="common">Bush tick</name>
    <dbReference type="NCBI Taxonomy" id="44386"/>
    <lineage>
        <taxon>Eukaryota</taxon>
        <taxon>Metazoa</taxon>
        <taxon>Ecdysozoa</taxon>
        <taxon>Arthropoda</taxon>
        <taxon>Chelicerata</taxon>
        <taxon>Arachnida</taxon>
        <taxon>Acari</taxon>
        <taxon>Parasitiformes</taxon>
        <taxon>Ixodida</taxon>
        <taxon>Ixodoidea</taxon>
        <taxon>Ixodidae</taxon>
        <taxon>Haemaphysalinae</taxon>
        <taxon>Haemaphysalis</taxon>
    </lineage>
</organism>
<evidence type="ECO:0000313" key="3">
    <source>
        <dbReference type="Proteomes" id="UP000821853"/>
    </source>
</evidence>
<dbReference type="Proteomes" id="UP000821853">
    <property type="component" value="Chromosome 3"/>
</dbReference>
<proteinExistence type="predicted"/>
<protein>
    <submittedName>
        <fullName evidence="2">Uncharacterized protein</fullName>
    </submittedName>
</protein>
<name>A0A9J6GBE6_HAELO</name>
<feature type="compositionally biased region" description="Basic residues" evidence="1">
    <location>
        <begin position="331"/>
        <end position="358"/>
    </location>
</feature>